<accession>A0AA94XXD3</accession>
<feature type="region of interest" description="Disordered" evidence="1">
    <location>
        <begin position="1"/>
        <end position="21"/>
    </location>
</feature>
<dbReference type="InterPro" id="IPR046174">
    <property type="entry name" value="DUF6176"/>
</dbReference>
<dbReference type="AlphaFoldDB" id="A0AA94XXD3"/>
<sequence>MEEDQPGIEFAPTPRDFPGFSMPSSVPPGMRLELSRSRILDGQDQTFQAWMNTLNERYEECEATLSGQRAAFEASFRHVEADGSVWIYHLSLVGEDGGGLNEQQEIDAVHQGYARQAKMAGWEELEPKFLLMPDHLRTSLEHWARHGTTAE</sequence>
<proteinExistence type="predicted"/>
<organism evidence="2 3">
    <name type="scientific">Glutamicibacter halophytocola</name>
    <dbReference type="NCBI Taxonomy" id="1933880"/>
    <lineage>
        <taxon>Bacteria</taxon>
        <taxon>Bacillati</taxon>
        <taxon>Actinomycetota</taxon>
        <taxon>Actinomycetes</taxon>
        <taxon>Micrococcales</taxon>
        <taxon>Micrococcaceae</taxon>
        <taxon>Glutamicibacter</taxon>
    </lineage>
</organism>
<evidence type="ECO:0000256" key="1">
    <source>
        <dbReference type="SAM" id="MobiDB-lite"/>
    </source>
</evidence>
<protein>
    <submittedName>
        <fullName evidence="2">DUF6176 family protein</fullName>
    </submittedName>
</protein>
<gene>
    <name evidence="2" type="ORF">NUH22_03915</name>
</gene>
<dbReference type="Pfam" id="PF19673">
    <property type="entry name" value="DUF6176"/>
    <property type="match status" value="1"/>
</dbReference>
<evidence type="ECO:0000313" key="2">
    <source>
        <dbReference type="EMBL" id="UUX59777.1"/>
    </source>
</evidence>
<evidence type="ECO:0000313" key="3">
    <source>
        <dbReference type="Proteomes" id="UP001060018"/>
    </source>
</evidence>
<dbReference type="Proteomes" id="UP001060018">
    <property type="component" value="Chromosome"/>
</dbReference>
<dbReference type="EMBL" id="CP102487">
    <property type="protein sequence ID" value="UUX59777.1"/>
    <property type="molecule type" value="Genomic_DNA"/>
</dbReference>
<name>A0AA94XXD3_9MICC</name>
<dbReference type="RefSeq" id="WP_257746009.1">
    <property type="nucleotide sequence ID" value="NZ_CP102487.1"/>
</dbReference>
<reference evidence="2" key="1">
    <citation type="journal article" date="2022" name="Pest Manag. Sci.">
        <title>Glutamicibacter halophytocola-mediated host fitness of potato tuber moth on Solanaceae crops.</title>
        <authorList>
            <person name="Wang W."/>
            <person name="Xiao G."/>
            <person name="Du G."/>
            <person name="Chang L."/>
            <person name="Yang Y."/>
            <person name="Ye J."/>
            <person name="Chen B."/>
        </authorList>
    </citation>
    <scope>NUCLEOTIDE SEQUENCE</scope>
    <source>
        <strain evidence="2">S2</strain>
    </source>
</reference>